<proteinExistence type="predicted"/>
<protein>
    <recommendedName>
        <fullName evidence="2">DUF7979 domain-containing protein</fullName>
    </recommendedName>
</protein>
<feature type="domain" description="DUF7979" evidence="2">
    <location>
        <begin position="9"/>
        <end position="72"/>
    </location>
</feature>
<evidence type="ECO:0000259" key="2">
    <source>
        <dbReference type="Pfam" id="PF25934"/>
    </source>
</evidence>
<feature type="region of interest" description="Disordered" evidence="1">
    <location>
        <begin position="1"/>
        <end position="24"/>
    </location>
</feature>
<dbReference type="RefSeq" id="WP_338004778.1">
    <property type="nucleotide sequence ID" value="NZ_JAOPKA010000011.1"/>
</dbReference>
<evidence type="ECO:0000313" key="3">
    <source>
        <dbReference type="EMBL" id="MCU4742971.1"/>
    </source>
</evidence>
<dbReference type="Pfam" id="PF25934">
    <property type="entry name" value="DUF7979"/>
    <property type="match status" value="1"/>
</dbReference>
<dbReference type="Proteomes" id="UP001321018">
    <property type="component" value="Unassembled WGS sequence"/>
</dbReference>
<name>A0AAP3E2S1_9EURY</name>
<gene>
    <name evidence="3" type="ORF">OB960_16410</name>
</gene>
<feature type="compositionally biased region" description="Polar residues" evidence="1">
    <location>
        <begin position="1"/>
        <end position="18"/>
    </location>
</feature>
<reference evidence="3" key="1">
    <citation type="submission" date="2022-09" db="EMBL/GenBank/DDBJ databases">
        <title>Enrichment on poylsaccharides allowed isolation of novel metabolic and taxonomic groups of Haloarchaea.</title>
        <authorList>
            <person name="Sorokin D.Y."/>
            <person name="Elcheninov A.G."/>
            <person name="Khizhniak T.V."/>
            <person name="Kolganova T.V."/>
            <person name="Kublanov I.V."/>
        </authorList>
    </citation>
    <scope>NUCLEOTIDE SEQUENCE</scope>
    <source>
        <strain evidence="3">AArc-xg1-1</strain>
    </source>
</reference>
<organism evidence="3 4">
    <name type="scientific">Natronoglomus mannanivorans</name>
    <dbReference type="NCBI Taxonomy" id="2979990"/>
    <lineage>
        <taxon>Archaea</taxon>
        <taxon>Methanobacteriati</taxon>
        <taxon>Methanobacteriota</taxon>
        <taxon>Stenosarchaea group</taxon>
        <taxon>Halobacteria</taxon>
        <taxon>Halobacteriales</taxon>
        <taxon>Natrialbaceae</taxon>
        <taxon>Natronoglomus</taxon>
    </lineage>
</organism>
<comment type="caution">
    <text evidence="3">The sequence shown here is derived from an EMBL/GenBank/DDBJ whole genome shotgun (WGS) entry which is preliminary data.</text>
</comment>
<evidence type="ECO:0000256" key="1">
    <source>
        <dbReference type="SAM" id="MobiDB-lite"/>
    </source>
</evidence>
<dbReference type="AlphaFoldDB" id="A0AAP3E2S1"/>
<sequence length="74" mass="8371">MSSSDTISRTVSVRQTDSVRPGSRVRHIDELSDEAQRQFYELVQSGTRSVTTESGSFVDGEIIVFTAYYRVEYS</sequence>
<evidence type="ECO:0000313" key="4">
    <source>
        <dbReference type="Proteomes" id="UP001321018"/>
    </source>
</evidence>
<dbReference type="EMBL" id="JAOPKA010000011">
    <property type="protein sequence ID" value="MCU4742971.1"/>
    <property type="molecule type" value="Genomic_DNA"/>
</dbReference>
<accession>A0AAP3E2S1</accession>
<dbReference type="InterPro" id="IPR058285">
    <property type="entry name" value="DUF7979"/>
</dbReference>